<dbReference type="RefSeq" id="WP_146935318.1">
    <property type="nucleotide sequence ID" value="NZ_BJXW01000007.1"/>
</dbReference>
<dbReference type="AlphaFoldDB" id="A0A511UWH1"/>
<dbReference type="Pfam" id="PF06152">
    <property type="entry name" value="Phage_min_cap2"/>
    <property type="match status" value="1"/>
</dbReference>
<evidence type="ECO:0000313" key="1">
    <source>
        <dbReference type="EMBL" id="GEN30241.1"/>
    </source>
</evidence>
<proteinExistence type="predicted"/>
<protein>
    <recommendedName>
        <fullName evidence="3">Minor capsid protein</fullName>
    </recommendedName>
</protein>
<dbReference type="EMBL" id="BJXW01000007">
    <property type="protein sequence ID" value="GEN30241.1"/>
    <property type="molecule type" value="Genomic_DNA"/>
</dbReference>
<dbReference type="OrthoDB" id="3197444at2"/>
<organism evidence="1 2">
    <name type="scientific">Cerasibacillus quisquiliarum</name>
    <dbReference type="NCBI Taxonomy" id="227865"/>
    <lineage>
        <taxon>Bacteria</taxon>
        <taxon>Bacillati</taxon>
        <taxon>Bacillota</taxon>
        <taxon>Bacilli</taxon>
        <taxon>Bacillales</taxon>
        <taxon>Bacillaceae</taxon>
        <taxon>Cerasibacillus</taxon>
    </lineage>
</organism>
<dbReference type="Proteomes" id="UP000321491">
    <property type="component" value="Unassembled WGS sequence"/>
</dbReference>
<accession>A0A511UWH1</accession>
<gene>
    <name evidence="1" type="ORF">CQU01_04790</name>
</gene>
<dbReference type="GO" id="GO:0005198">
    <property type="term" value="F:structural molecule activity"/>
    <property type="evidence" value="ECO:0007669"/>
    <property type="project" value="InterPro"/>
</dbReference>
<comment type="caution">
    <text evidence="1">The sequence shown here is derived from an EMBL/GenBank/DDBJ whole genome shotgun (WGS) entry which is preliminary data.</text>
</comment>
<keyword evidence="2" id="KW-1185">Reference proteome</keyword>
<reference evidence="1 2" key="1">
    <citation type="submission" date="2019-07" db="EMBL/GenBank/DDBJ databases">
        <title>Whole genome shotgun sequence of Cerasibacillus quisquiliarum NBRC 102429.</title>
        <authorList>
            <person name="Hosoyama A."/>
            <person name="Uohara A."/>
            <person name="Ohji S."/>
            <person name="Ichikawa N."/>
        </authorList>
    </citation>
    <scope>NUCLEOTIDE SEQUENCE [LARGE SCALE GENOMIC DNA]</scope>
    <source>
        <strain evidence="1 2">NBRC 102429</strain>
    </source>
</reference>
<dbReference type="InterPro" id="IPR009319">
    <property type="entry name" value="Phage_A118_VSP1"/>
</dbReference>
<evidence type="ECO:0000313" key="2">
    <source>
        <dbReference type="Proteomes" id="UP000321491"/>
    </source>
</evidence>
<sequence length="376" mass="44120">MNPKRPKITPSQLNLFTEPVIEIYRSLEEEIFLMVAKRLKTSEDITKDTVFQWQIEKMNQLRMINEETVKLLAKRTGKTEREIRKAIKHTGIVTIESVDHELKDIYDPLPMPSHIDRVLESFVRQAYREYNNFVNQSLITTTYGHGTVADMYRRIIETTTGKVLAGTKTVNQAVTETIVEWGNKGLRTGFIDRGGNVWTLERYAESVIRTTTNNVYNDLRTERMQEYGLDLVLVSSLPDPREACSHIQGRVATLKRPEENDTKYPSVYEFGYGEPWGLRGVNCRHMFFPFIDGINENNQIQYSEEEMTKNRELRQKQRYYERQIRKAKRSLNIAKVTGDEVSILRYKKLVRDRQARMRKFISDTGRTREYSREQVV</sequence>
<evidence type="ECO:0008006" key="3">
    <source>
        <dbReference type="Google" id="ProtNLM"/>
    </source>
</evidence>
<name>A0A511UWH1_9BACI</name>